<dbReference type="Pfam" id="PF13814">
    <property type="entry name" value="Replic_Relax"/>
    <property type="match status" value="1"/>
</dbReference>
<organism evidence="1 2">
    <name type="scientific">Eiseniibacteriota bacterium</name>
    <dbReference type="NCBI Taxonomy" id="2212470"/>
    <lineage>
        <taxon>Bacteria</taxon>
        <taxon>Candidatus Eiseniibacteriota</taxon>
    </lineage>
</organism>
<proteinExistence type="predicted"/>
<gene>
    <name evidence="1" type="ORF">HOP12_02315</name>
</gene>
<protein>
    <submittedName>
        <fullName evidence="1">Uncharacterized protein</fullName>
    </submittedName>
</protein>
<dbReference type="Proteomes" id="UP000580839">
    <property type="component" value="Unassembled WGS sequence"/>
</dbReference>
<evidence type="ECO:0000313" key="2">
    <source>
        <dbReference type="Proteomes" id="UP000580839"/>
    </source>
</evidence>
<reference evidence="1 2" key="1">
    <citation type="submission" date="2020-04" db="EMBL/GenBank/DDBJ databases">
        <title>Metagenomic profiling of ammonia- and methane-oxidizing microorganisms in a Dutch drinking water treatment plant.</title>
        <authorList>
            <person name="Poghosyan L."/>
            <person name="Leucker S."/>
        </authorList>
    </citation>
    <scope>NUCLEOTIDE SEQUENCE [LARGE SCALE GENOMIC DNA]</scope>
    <source>
        <strain evidence="1">S-RSF-IL-03</strain>
    </source>
</reference>
<evidence type="ECO:0000313" key="1">
    <source>
        <dbReference type="EMBL" id="NOT32984.1"/>
    </source>
</evidence>
<dbReference type="EMBL" id="JABFRW010000023">
    <property type="protein sequence ID" value="NOT32984.1"/>
    <property type="molecule type" value="Genomic_DNA"/>
</dbReference>
<dbReference type="AlphaFoldDB" id="A0A849SK96"/>
<dbReference type="InterPro" id="IPR025855">
    <property type="entry name" value="Replic_Relax"/>
</dbReference>
<accession>A0A849SK96</accession>
<comment type="caution">
    <text evidence="1">The sequence shown here is derived from an EMBL/GenBank/DDBJ whole genome shotgun (WGS) entry which is preliminary data.</text>
</comment>
<name>A0A849SK96_UNCEI</name>
<sequence length="326" mass="37095">MTKLSKNRTRLLEAIRDLRVADLEVLTALLASEREPGRHAFGAWGVRRACEALLEQGLLHRLWKFRDPKFRINRGSARQVFLLSGKGAVVLGSPAVRAERWFEYLKDPRKEYVLEHELMIARFHAALLRAQQVRPDLLTLIAWEQGEGTEIKGEGVRIRPDAFFVMRSEAVRLRWNVFLEADTGNERIESRDSKRRTIEKKIRRYGEADAKEVVQRQFEVSRFSVLFMSPRRSDPSALSGRESSILSAIQRHGRINEHALNFYRVVSETAIIEALQNPERLFEEVVTHGNGRAYPIIALPASLKALAGSSSSSIPSQELPPTHEAP</sequence>